<dbReference type="GO" id="GO:0004526">
    <property type="term" value="F:ribonuclease P activity"/>
    <property type="evidence" value="ECO:0007669"/>
    <property type="project" value="UniProtKB-UniRule"/>
</dbReference>
<dbReference type="SUPFAM" id="SSF54211">
    <property type="entry name" value="Ribosomal protein S5 domain 2-like"/>
    <property type="match status" value="1"/>
</dbReference>
<evidence type="ECO:0000256" key="6">
    <source>
        <dbReference type="ARBA" id="ARBA00022884"/>
    </source>
</evidence>
<dbReference type="GO" id="GO:0042781">
    <property type="term" value="F:3'-tRNA processing endoribonuclease activity"/>
    <property type="evidence" value="ECO:0007669"/>
    <property type="project" value="TreeGrafter"/>
</dbReference>
<dbReference type="GO" id="GO:0000049">
    <property type="term" value="F:tRNA binding"/>
    <property type="evidence" value="ECO:0007669"/>
    <property type="project" value="UniProtKB-UniRule"/>
</dbReference>
<evidence type="ECO:0000256" key="8">
    <source>
        <dbReference type="NCBIfam" id="TIGR00188"/>
    </source>
</evidence>
<comment type="catalytic activity">
    <reaction evidence="7">
        <text>Endonucleolytic cleavage of RNA, removing 5'-extranucleotides from tRNA precursor.</text>
        <dbReference type="EC" id="3.1.26.5"/>
    </reaction>
</comment>
<dbReference type="PANTHER" id="PTHR33992">
    <property type="entry name" value="RIBONUCLEASE P PROTEIN COMPONENT"/>
    <property type="match status" value="1"/>
</dbReference>
<dbReference type="AlphaFoldDB" id="A0A2K8NU82"/>
<evidence type="ECO:0000256" key="4">
    <source>
        <dbReference type="ARBA" id="ARBA00022759"/>
    </source>
</evidence>
<evidence type="ECO:0000256" key="7">
    <source>
        <dbReference type="HAMAP-Rule" id="MF_00227"/>
    </source>
</evidence>
<dbReference type="PROSITE" id="PS00648">
    <property type="entry name" value="RIBONUCLEASE_P"/>
    <property type="match status" value="1"/>
</dbReference>
<dbReference type="Proteomes" id="UP000232222">
    <property type="component" value="Chromosome"/>
</dbReference>
<dbReference type="OrthoDB" id="9810867at2"/>
<dbReference type="Gene3D" id="3.30.230.10">
    <property type="match status" value="1"/>
</dbReference>
<proteinExistence type="inferred from homology"/>
<dbReference type="InterPro" id="IPR014721">
    <property type="entry name" value="Ribsml_uS5_D2-typ_fold_subgr"/>
</dbReference>
<keyword evidence="6 7" id="KW-0694">RNA-binding</keyword>
<dbReference type="Pfam" id="PF00825">
    <property type="entry name" value="Ribonuclease_P"/>
    <property type="match status" value="1"/>
</dbReference>
<dbReference type="RefSeq" id="WP_100609802.1">
    <property type="nucleotide sequence ID" value="NZ_CP024962.1"/>
</dbReference>
<evidence type="ECO:0000256" key="2">
    <source>
        <dbReference type="ARBA" id="ARBA00022694"/>
    </source>
</evidence>
<sequence length="111" mass="13151">MKNKRIIKKNFEFQDIIGEQKTLKNTSYVIYYYPSSPSENYLRYGISVGKKVGHAPTRNLLKRQVRQMLQKALVTYGDKPYRLIIIVRPDFLKKTFLENQNNLNALLKRLK</sequence>
<evidence type="ECO:0000256" key="1">
    <source>
        <dbReference type="ARBA" id="ARBA00002663"/>
    </source>
</evidence>
<keyword evidence="3 7" id="KW-0540">Nuclease</keyword>
<dbReference type="PANTHER" id="PTHR33992:SF1">
    <property type="entry name" value="RIBONUCLEASE P PROTEIN COMPONENT"/>
    <property type="match status" value="1"/>
</dbReference>
<evidence type="ECO:0000256" key="3">
    <source>
        <dbReference type="ARBA" id="ARBA00022722"/>
    </source>
</evidence>
<keyword evidence="4 7" id="KW-0255">Endonuclease</keyword>
<name>A0A2K8NU82_9MOLU</name>
<dbReference type="GO" id="GO:0030677">
    <property type="term" value="C:ribonuclease P complex"/>
    <property type="evidence" value="ECO:0007669"/>
    <property type="project" value="TreeGrafter"/>
</dbReference>
<dbReference type="GO" id="GO:0001682">
    <property type="term" value="P:tRNA 5'-leader removal"/>
    <property type="evidence" value="ECO:0007669"/>
    <property type="project" value="UniProtKB-UniRule"/>
</dbReference>
<evidence type="ECO:0000313" key="10">
    <source>
        <dbReference type="Proteomes" id="UP000232222"/>
    </source>
</evidence>
<organism evidence="9 10">
    <name type="scientific">Entomoplasma freundtii</name>
    <dbReference type="NCBI Taxonomy" id="74700"/>
    <lineage>
        <taxon>Bacteria</taxon>
        <taxon>Bacillati</taxon>
        <taxon>Mycoplasmatota</taxon>
        <taxon>Mollicutes</taxon>
        <taxon>Entomoplasmatales</taxon>
        <taxon>Entomoplasmataceae</taxon>
        <taxon>Entomoplasma</taxon>
    </lineage>
</organism>
<dbReference type="InterPro" id="IPR000100">
    <property type="entry name" value="RNase_P"/>
</dbReference>
<keyword evidence="2 7" id="KW-0819">tRNA processing</keyword>
<gene>
    <name evidence="7 9" type="primary">rnpA</name>
    <name evidence="9" type="ORF">EFREU_v1c07080</name>
</gene>
<comment type="similarity">
    <text evidence="7">Belongs to the RnpA family.</text>
</comment>
<dbReference type="InterPro" id="IPR020568">
    <property type="entry name" value="Ribosomal_Su5_D2-typ_SF"/>
</dbReference>
<reference evidence="9 10" key="1">
    <citation type="submission" date="2017-11" db="EMBL/GenBank/DDBJ databases">
        <title>Genome sequence of Entomoplasma freundtii BARC 318 (ATCC 51999).</title>
        <authorList>
            <person name="Lo W.-S."/>
            <person name="Gasparich G.E."/>
            <person name="Kuo C.-H."/>
        </authorList>
    </citation>
    <scope>NUCLEOTIDE SEQUENCE [LARGE SCALE GENOMIC DNA]</scope>
    <source>
        <strain evidence="9 10">BARC 318</strain>
    </source>
</reference>
<dbReference type="EMBL" id="CP024962">
    <property type="protein sequence ID" value="ATZ16728.1"/>
    <property type="molecule type" value="Genomic_DNA"/>
</dbReference>
<protein>
    <recommendedName>
        <fullName evidence="7 8">Ribonuclease P protein component</fullName>
        <shortName evidence="7">RNase P protein</shortName>
        <shortName evidence="7">RNaseP protein</shortName>
        <ecNumber evidence="7 8">3.1.26.5</ecNumber>
    </recommendedName>
    <alternativeName>
        <fullName evidence="7">Protein C5</fullName>
    </alternativeName>
</protein>
<dbReference type="HAMAP" id="MF_00227">
    <property type="entry name" value="RNase_P"/>
    <property type="match status" value="1"/>
</dbReference>
<comment type="subunit">
    <text evidence="7">Consists of a catalytic RNA component (M1 or rnpB) and a protein subunit.</text>
</comment>
<comment type="function">
    <text evidence="1 7">RNaseP catalyzes the removal of the 5'-leader sequence from pre-tRNA to produce the mature 5'-terminus. It can also cleave other RNA substrates such as 4.5S RNA. The protein component plays an auxiliary but essential role in vivo by binding to the 5'-leader sequence and broadening the substrate specificity of the ribozyme.</text>
</comment>
<evidence type="ECO:0000256" key="5">
    <source>
        <dbReference type="ARBA" id="ARBA00022801"/>
    </source>
</evidence>
<evidence type="ECO:0000313" key="9">
    <source>
        <dbReference type="EMBL" id="ATZ16728.1"/>
    </source>
</evidence>
<dbReference type="NCBIfam" id="TIGR00188">
    <property type="entry name" value="rnpA"/>
    <property type="match status" value="1"/>
</dbReference>
<keyword evidence="5 7" id="KW-0378">Hydrolase</keyword>
<dbReference type="InterPro" id="IPR020539">
    <property type="entry name" value="RNase_P_CS"/>
</dbReference>
<accession>A0A2K8NU82</accession>
<dbReference type="EC" id="3.1.26.5" evidence="7 8"/>
<dbReference type="KEGG" id="efr:EFREU_v1c07080"/>
<keyword evidence="10" id="KW-1185">Reference proteome</keyword>